<dbReference type="OrthoDB" id="10548322at2759"/>
<gene>
    <name evidence="1" type="ORF">ACOC_LOCUS2516</name>
</gene>
<reference evidence="3" key="1">
    <citation type="submission" date="2017-02" db="UniProtKB">
        <authorList>
            <consortium name="WormBaseParasite"/>
        </authorList>
    </citation>
    <scope>IDENTIFICATION</scope>
</reference>
<protein>
    <submittedName>
        <fullName evidence="3">CUB domain-containing protein</fullName>
    </submittedName>
</protein>
<name>A0A0R3PEK9_ANGCS</name>
<organism evidence="3">
    <name type="scientific">Angiostrongylus costaricensis</name>
    <name type="common">Nematode worm</name>
    <dbReference type="NCBI Taxonomy" id="334426"/>
    <lineage>
        <taxon>Eukaryota</taxon>
        <taxon>Metazoa</taxon>
        <taxon>Ecdysozoa</taxon>
        <taxon>Nematoda</taxon>
        <taxon>Chromadorea</taxon>
        <taxon>Rhabditida</taxon>
        <taxon>Rhabditina</taxon>
        <taxon>Rhabditomorpha</taxon>
        <taxon>Strongyloidea</taxon>
        <taxon>Metastrongylidae</taxon>
        <taxon>Angiostrongylus</taxon>
    </lineage>
</organism>
<evidence type="ECO:0000313" key="2">
    <source>
        <dbReference type="Proteomes" id="UP000267027"/>
    </source>
</evidence>
<proteinExistence type="predicted"/>
<dbReference type="AlphaFoldDB" id="A0A0R3PEK9"/>
<evidence type="ECO:0000313" key="1">
    <source>
        <dbReference type="EMBL" id="VDM54101.1"/>
    </source>
</evidence>
<accession>A0A0R3PEK9</accession>
<keyword evidence="2" id="KW-1185">Reference proteome</keyword>
<evidence type="ECO:0000313" key="3">
    <source>
        <dbReference type="WBParaSite" id="ACOC_0000251501-mRNA-1"/>
    </source>
</evidence>
<reference evidence="1 2" key="2">
    <citation type="submission" date="2018-11" db="EMBL/GenBank/DDBJ databases">
        <authorList>
            <consortium name="Pathogen Informatics"/>
        </authorList>
    </citation>
    <scope>NUCLEOTIDE SEQUENCE [LARGE SCALE GENOMIC DNA]</scope>
    <source>
        <strain evidence="1 2">Costa Rica</strain>
    </source>
</reference>
<dbReference type="EMBL" id="UYYA01000521">
    <property type="protein sequence ID" value="VDM54101.1"/>
    <property type="molecule type" value="Genomic_DNA"/>
</dbReference>
<dbReference type="WBParaSite" id="ACOC_0000251501-mRNA-1">
    <property type="protein sequence ID" value="ACOC_0000251501-mRNA-1"/>
    <property type="gene ID" value="ACOC_0000251501"/>
</dbReference>
<sequence length="100" mass="10992">MPPTTYVPLRILTYSPKKGDIRAFLDGIPVANNGRQSGECSYNLIYRTIHGGCGERCELVARGSFRSYSGACYASLKATILPLTCSVLTTFQFAFSSLHY</sequence>
<dbReference type="Proteomes" id="UP000267027">
    <property type="component" value="Unassembled WGS sequence"/>
</dbReference>